<sequence>MSQYRVANGIYKIFCDGKWARNSPGEPYIVLDDEEAPLPSFEQWDIQGVPGGFTIQNVATGLYAYVDGPGQSLNLNNEATVWYIQPAGGNDYHIFFPDHDSIWTSIFSRDPREFQFALRGSHGSPTQQIQLIKADDN</sequence>
<name>A0A9P5XDU6_9AGAR</name>
<dbReference type="EMBL" id="MU151159">
    <property type="protein sequence ID" value="KAF9448484.1"/>
    <property type="molecule type" value="Genomic_DNA"/>
</dbReference>
<evidence type="ECO:0000313" key="3">
    <source>
        <dbReference type="Proteomes" id="UP000807342"/>
    </source>
</evidence>
<dbReference type="Gene3D" id="2.80.10.50">
    <property type="match status" value="1"/>
</dbReference>
<evidence type="ECO:0000259" key="1">
    <source>
        <dbReference type="Pfam" id="PF14200"/>
    </source>
</evidence>
<gene>
    <name evidence="2" type="ORF">P691DRAFT_780857</name>
</gene>
<dbReference type="Proteomes" id="UP000807342">
    <property type="component" value="Unassembled WGS sequence"/>
</dbReference>
<protein>
    <recommendedName>
        <fullName evidence="1">Ricin B lectin domain-containing protein</fullName>
    </recommendedName>
</protein>
<dbReference type="AlphaFoldDB" id="A0A9P5XDU6"/>
<dbReference type="InterPro" id="IPR000772">
    <property type="entry name" value="Ricin_B_lectin"/>
</dbReference>
<reference evidence="2" key="1">
    <citation type="submission" date="2020-11" db="EMBL/GenBank/DDBJ databases">
        <authorList>
            <consortium name="DOE Joint Genome Institute"/>
            <person name="Ahrendt S."/>
            <person name="Riley R."/>
            <person name="Andreopoulos W."/>
            <person name="Labutti K."/>
            <person name="Pangilinan J."/>
            <person name="Ruiz-Duenas F.J."/>
            <person name="Barrasa J.M."/>
            <person name="Sanchez-Garcia M."/>
            <person name="Camarero S."/>
            <person name="Miyauchi S."/>
            <person name="Serrano A."/>
            <person name="Linde D."/>
            <person name="Babiker R."/>
            <person name="Drula E."/>
            <person name="Ayuso-Fernandez I."/>
            <person name="Pacheco R."/>
            <person name="Padilla G."/>
            <person name="Ferreira P."/>
            <person name="Barriuso J."/>
            <person name="Kellner H."/>
            <person name="Castanera R."/>
            <person name="Alfaro M."/>
            <person name="Ramirez L."/>
            <person name="Pisabarro A.G."/>
            <person name="Kuo A."/>
            <person name="Tritt A."/>
            <person name="Lipzen A."/>
            <person name="He G."/>
            <person name="Yan M."/>
            <person name="Ng V."/>
            <person name="Cullen D."/>
            <person name="Martin F."/>
            <person name="Rosso M.-N."/>
            <person name="Henrissat B."/>
            <person name="Hibbett D."/>
            <person name="Martinez A.T."/>
            <person name="Grigoriev I.V."/>
        </authorList>
    </citation>
    <scope>NUCLEOTIDE SEQUENCE</scope>
    <source>
        <strain evidence="2">MF-IS2</strain>
    </source>
</reference>
<keyword evidence="3" id="KW-1185">Reference proteome</keyword>
<accession>A0A9P5XDU6</accession>
<organism evidence="2 3">
    <name type="scientific">Macrolepiota fuliginosa MF-IS2</name>
    <dbReference type="NCBI Taxonomy" id="1400762"/>
    <lineage>
        <taxon>Eukaryota</taxon>
        <taxon>Fungi</taxon>
        <taxon>Dikarya</taxon>
        <taxon>Basidiomycota</taxon>
        <taxon>Agaricomycotina</taxon>
        <taxon>Agaricomycetes</taxon>
        <taxon>Agaricomycetidae</taxon>
        <taxon>Agaricales</taxon>
        <taxon>Agaricineae</taxon>
        <taxon>Agaricaceae</taxon>
        <taxon>Macrolepiota</taxon>
    </lineage>
</organism>
<dbReference type="SUPFAM" id="SSF50370">
    <property type="entry name" value="Ricin B-like lectins"/>
    <property type="match status" value="1"/>
</dbReference>
<dbReference type="InterPro" id="IPR035992">
    <property type="entry name" value="Ricin_B-like_lectins"/>
</dbReference>
<proteinExistence type="predicted"/>
<comment type="caution">
    <text evidence="2">The sequence shown here is derived from an EMBL/GenBank/DDBJ whole genome shotgun (WGS) entry which is preliminary data.</text>
</comment>
<evidence type="ECO:0000313" key="2">
    <source>
        <dbReference type="EMBL" id="KAF9448484.1"/>
    </source>
</evidence>
<dbReference type="CDD" id="cd23714">
    <property type="entry name" value="beta-trefoil_Ricin_MtaL"/>
    <property type="match status" value="1"/>
</dbReference>
<feature type="domain" description="Ricin B lectin" evidence="1">
    <location>
        <begin position="43"/>
        <end position="95"/>
    </location>
</feature>
<dbReference type="Pfam" id="PF14200">
    <property type="entry name" value="RicinB_lectin_2"/>
    <property type="match status" value="1"/>
</dbReference>